<keyword evidence="2" id="KW-1185">Reference proteome</keyword>
<proteinExistence type="predicted"/>
<dbReference type="HOGENOM" id="CLU_037358_2_1_1"/>
<dbReference type="Pfam" id="PF26146">
    <property type="entry name" value="PI-PLC_X"/>
    <property type="match status" value="1"/>
</dbReference>
<dbReference type="InterPro" id="IPR017946">
    <property type="entry name" value="PLC-like_Pdiesterase_TIM-brl"/>
</dbReference>
<dbReference type="SUPFAM" id="SSF51695">
    <property type="entry name" value="PLC-like phosphodiesterases"/>
    <property type="match status" value="1"/>
</dbReference>
<name>A0A0A2KTA6_PENIT</name>
<reference evidence="1 2" key="1">
    <citation type="journal article" date="2015" name="Mol. Plant Microbe Interact.">
        <title>Genome, transcriptome, and functional analyses of Penicillium expansum provide new insights into secondary metabolism and pathogenicity.</title>
        <authorList>
            <person name="Ballester A.R."/>
            <person name="Marcet-Houben M."/>
            <person name="Levin E."/>
            <person name="Sela N."/>
            <person name="Selma-Lazaro C."/>
            <person name="Carmona L."/>
            <person name="Wisniewski M."/>
            <person name="Droby S."/>
            <person name="Gonzalez-Candelas L."/>
            <person name="Gabaldon T."/>
        </authorList>
    </citation>
    <scope>NUCLEOTIDE SEQUENCE [LARGE SCALE GENOMIC DNA]</scope>
    <source>
        <strain evidence="1 2">PHI-1</strain>
    </source>
</reference>
<dbReference type="PhylomeDB" id="A0A0A2KTA6"/>
<dbReference type="PANTHER" id="PTHR13593:SF80">
    <property type="entry name" value="PLC-LIKE PHOSPHODIESTERASE"/>
    <property type="match status" value="1"/>
</dbReference>
<organism evidence="1 2">
    <name type="scientific">Penicillium italicum</name>
    <name type="common">Blue mold</name>
    <dbReference type="NCBI Taxonomy" id="40296"/>
    <lineage>
        <taxon>Eukaryota</taxon>
        <taxon>Fungi</taxon>
        <taxon>Dikarya</taxon>
        <taxon>Ascomycota</taxon>
        <taxon>Pezizomycotina</taxon>
        <taxon>Eurotiomycetes</taxon>
        <taxon>Eurotiomycetidae</taxon>
        <taxon>Eurotiales</taxon>
        <taxon>Aspergillaceae</taxon>
        <taxon>Penicillium</taxon>
    </lineage>
</organism>
<evidence type="ECO:0000313" key="1">
    <source>
        <dbReference type="EMBL" id="KGO67580.1"/>
    </source>
</evidence>
<dbReference type="OrthoDB" id="7984201at2759"/>
<comment type="caution">
    <text evidence="1">The sequence shown here is derived from an EMBL/GenBank/DDBJ whole genome shotgun (WGS) entry which is preliminary data.</text>
</comment>
<dbReference type="AlphaFoldDB" id="A0A0A2KTA6"/>
<dbReference type="OMA" id="ANCKTRW"/>
<dbReference type="STRING" id="40296.A0A0A2KTA6"/>
<sequence length="207" mass="22943">MDAGLLRNWLGDIKTWLDQNENDVITILLVNVNNATASELDSEFRASNITSYAYEPESLDSAPPSWPTLQSMIDAGKRLVVFVPGLSTRESFPYLMDEWDFVWENPYDVRSPSEFSCNAERPSTDISTLAASKRLPLMNHFLYSNDISELGIEYPNSSYITTTNAASGGTGNLGITAANCKTRWGRSPAFILVDFFNHGPAIETVDS</sequence>
<dbReference type="GO" id="GO:0008081">
    <property type="term" value="F:phosphoric diester hydrolase activity"/>
    <property type="evidence" value="ECO:0007669"/>
    <property type="project" value="InterPro"/>
</dbReference>
<dbReference type="Proteomes" id="UP000030104">
    <property type="component" value="Unassembled WGS sequence"/>
</dbReference>
<accession>A0A0A2KTA6</accession>
<dbReference type="GO" id="GO:0006629">
    <property type="term" value="P:lipid metabolic process"/>
    <property type="evidence" value="ECO:0007669"/>
    <property type="project" value="InterPro"/>
</dbReference>
<dbReference type="InterPro" id="IPR051057">
    <property type="entry name" value="PI-PLC_domain"/>
</dbReference>
<evidence type="ECO:0000313" key="2">
    <source>
        <dbReference type="Proteomes" id="UP000030104"/>
    </source>
</evidence>
<gene>
    <name evidence="1" type="ORF">PITC_094490</name>
</gene>
<dbReference type="PANTHER" id="PTHR13593">
    <property type="match status" value="1"/>
</dbReference>
<protein>
    <submittedName>
        <fullName evidence="1">Uncharacterized protein</fullName>
    </submittedName>
</protein>
<dbReference type="Gene3D" id="3.20.20.190">
    <property type="entry name" value="Phosphatidylinositol (PI) phosphodiesterase"/>
    <property type="match status" value="1"/>
</dbReference>
<dbReference type="EMBL" id="JQGA01001278">
    <property type="protein sequence ID" value="KGO67580.1"/>
    <property type="molecule type" value="Genomic_DNA"/>
</dbReference>